<evidence type="ECO:0000313" key="2">
    <source>
        <dbReference type="Proteomes" id="UP000682811"/>
    </source>
</evidence>
<dbReference type="InterPro" id="IPR024962">
    <property type="entry name" value="YukD-like"/>
</dbReference>
<dbReference type="EMBL" id="BORT01000058">
    <property type="protein sequence ID" value="GIO51583.1"/>
    <property type="molecule type" value="Genomic_DNA"/>
</dbReference>
<sequence>MNSTILTLMIDWTGKSVDLELPGDVPLNEVLGKVLPGLEEWGPYPFSEREYQYVISDGGQQWKQVDVSRTLNEQGVMDGFYLRVEKNGNFSTLT</sequence>
<gene>
    <name evidence="1" type="ORF">J34TS1_63480</name>
</gene>
<organism evidence="1 2">
    <name type="scientific">Paenibacillus azoreducens</name>
    <dbReference type="NCBI Taxonomy" id="116718"/>
    <lineage>
        <taxon>Bacteria</taxon>
        <taxon>Bacillati</taxon>
        <taxon>Bacillota</taxon>
        <taxon>Bacilli</taxon>
        <taxon>Bacillales</taxon>
        <taxon>Paenibacillaceae</taxon>
        <taxon>Paenibacillus</taxon>
    </lineage>
</organism>
<keyword evidence="2" id="KW-1185">Reference proteome</keyword>
<reference evidence="1 2" key="1">
    <citation type="submission" date="2021-03" db="EMBL/GenBank/DDBJ databases">
        <title>Antimicrobial resistance genes in bacteria isolated from Japanese honey, and their potential for conferring macrolide and lincosamide resistance in the American foulbrood pathogen Paenibacillus larvae.</title>
        <authorList>
            <person name="Okamoto M."/>
            <person name="Kumagai M."/>
            <person name="Kanamori H."/>
            <person name="Takamatsu D."/>
        </authorList>
    </citation>
    <scope>NUCLEOTIDE SEQUENCE [LARGE SCALE GENOMIC DNA]</scope>
    <source>
        <strain evidence="1 2">J34TS1</strain>
    </source>
</reference>
<dbReference type="RefSeq" id="WP_212981560.1">
    <property type="nucleotide sequence ID" value="NZ_AP025343.1"/>
</dbReference>
<dbReference type="Pfam" id="PF08817">
    <property type="entry name" value="YukD"/>
    <property type="match status" value="1"/>
</dbReference>
<protein>
    <submittedName>
        <fullName evidence="1">Uncharacterized protein</fullName>
    </submittedName>
</protein>
<dbReference type="Proteomes" id="UP000682811">
    <property type="component" value="Unassembled WGS sequence"/>
</dbReference>
<comment type="caution">
    <text evidence="1">The sequence shown here is derived from an EMBL/GenBank/DDBJ whole genome shotgun (WGS) entry which is preliminary data.</text>
</comment>
<name>A0A920CWP3_9BACL</name>
<accession>A0A920CWP3</accession>
<evidence type="ECO:0000313" key="1">
    <source>
        <dbReference type="EMBL" id="GIO51583.1"/>
    </source>
</evidence>
<dbReference type="AlphaFoldDB" id="A0A920CWP3"/>
<proteinExistence type="predicted"/>